<evidence type="ECO:0000256" key="3">
    <source>
        <dbReference type="ARBA" id="ARBA00022630"/>
    </source>
</evidence>
<dbReference type="GO" id="GO:0005758">
    <property type="term" value="C:mitochondrial intermembrane space"/>
    <property type="evidence" value="ECO:0007669"/>
    <property type="project" value="UniProtKB-SubCell"/>
</dbReference>
<dbReference type="SUPFAM" id="SSF69000">
    <property type="entry name" value="FAD-dependent thiol oxidase"/>
    <property type="match status" value="1"/>
</dbReference>
<evidence type="ECO:0000256" key="6">
    <source>
        <dbReference type="ARBA" id="ARBA00023128"/>
    </source>
</evidence>
<dbReference type="InterPro" id="IPR036774">
    <property type="entry name" value="ERV/ALR_sulphydryl_oxid_sf"/>
</dbReference>
<name>A0AB34IJ98_PRYPA</name>
<comment type="catalytic activity">
    <reaction evidence="8">
        <text>2 R'C(R)SH + O2 = R'C(R)S-S(R)CR' + H2O2</text>
        <dbReference type="Rhea" id="RHEA:17357"/>
        <dbReference type="ChEBI" id="CHEBI:15379"/>
        <dbReference type="ChEBI" id="CHEBI:16240"/>
        <dbReference type="ChEBI" id="CHEBI:16520"/>
        <dbReference type="ChEBI" id="CHEBI:17412"/>
        <dbReference type="EC" id="1.8.3.2"/>
    </reaction>
</comment>
<dbReference type="GO" id="GO:0016971">
    <property type="term" value="F:flavin-dependent sulfhydryl oxidase activity"/>
    <property type="evidence" value="ECO:0007669"/>
    <property type="project" value="InterPro"/>
</dbReference>
<feature type="domain" description="ERV/ALR sulfhydryl oxidase" evidence="10">
    <location>
        <begin position="41"/>
        <end position="143"/>
    </location>
</feature>
<accession>A0AB34IJ98</accession>
<dbReference type="GO" id="GO:0050660">
    <property type="term" value="F:flavin adenine dinucleotide binding"/>
    <property type="evidence" value="ECO:0007669"/>
    <property type="project" value="TreeGrafter"/>
</dbReference>
<dbReference type="PANTHER" id="PTHR12645">
    <property type="entry name" value="ALR/ERV"/>
    <property type="match status" value="1"/>
</dbReference>
<evidence type="ECO:0000259" key="10">
    <source>
        <dbReference type="PROSITE" id="PS51324"/>
    </source>
</evidence>
<evidence type="ECO:0000256" key="5">
    <source>
        <dbReference type="ARBA" id="ARBA00023002"/>
    </source>
</evidence>
<comment type="subcellular location">
    <subcellularLocation>
        <location evidence="2">Mitochondrion intermembrane space</location>
    </subcellularLocation>
</comment>
<protein>
    <recommendedName>
        <fullName evidence="8">Sulfhydryl oxidase</fullName>
        <ecNumber evidence="8">1.8.3.2</ecNumber>
    </recommendedName>
</protein>
<dbReference type="Gene3D" id="1.20.120.310">
    <property type="entry name" value="ERV/ALR sulfhydryl oxidase domain"/>
    <property type="match status" value="1"/>
</dbReference>
<proteinExistence type="predicted"/>
<gene>
    <name evidence="11" type="ORF">AB1Y20_012941</name>
</gene>
<sequence>MDKSCVEPICASKKDAMKSMFAQKGKGQAASKSTSAALSPCPPDREELGTHSWTLLHTMAAYYPEQPTDEQRTAARAFIDSLSKLYACTHCAEHFREEIREDPPRVESRAALSVWMCKAHNRVNSMLGKPEFECVLEKLDRRWRTGEAHCHNGLADDHYEAE</sequence>
<evidence type="ECO:0000256" key="9">
    <source>
        <dbReference type="SAM" id="MobiDB-lite"/>
    </source>
</evidence>
<comment type="caution">
    <text evidence="11">The sequence shown here is derived from an EMBL/GenBank/DDBJ whole genome shotgun (WGS) entry which is preliminary data.</text>
</comment>
<evidence type="ECO:0000313" key="12">
    <source>
        <dbReference type="Proteomes" id="UP001515480"/>
    </source>
</evidence>
<dbReference type="AlphaFoldDB" id="A0AB34IJ98"/>
<comment type="cofactor">
    <cofactor evidence="1 8">
        <name>FAD</name>
        <dbReference type="ChEBI" id="CHEBI:57692"/>
    </cofactor>
</comment>
<organism evidence="11 12">
    <name type="scientific">Prymnesium parvum</name>
    <name type="common">Toxic golden alga</name>
    <dbReference type="NCBI Taxonomy" id="97485"/>
    <lineage>
        <taxon>Eukaryota</taxon>
        <taxon>Haptista</taxon>
        <taxon>Haptophyta</taxon>
        <taxon>Prymnesiophyceae</taxon>
        <taxon>Prymnesiales</taxon>
        <taxon>Prymnesiaceae</taxon>
        <taxon>Prymnesium</taxon>
    </lineage>
</organism>
<dbReference type="PROSITE" id="PS51324">
    <property type="entry name" value="ERV_ALR"/>
    <property type="match status" value="1"/>
</dbReference>
<keyword evidence="12" id="KW-1185">Reference proteome</keyword>
<dbReference type="Proteomes" id="UP001515480">
    <property type="component" value="Unassembled WGS sequence"/>
</dbReference>
<evidence type="ECO:0000256" key="2">
    <source>
        <dbReference type="ARBA" id="ARBA00004569"/>
    </source>
</evidence>
<keyword evidence="3 8" id="KW-0285">Flavoprotein</keyword>
<dbReference type="EMBL" id="JBGBPQ010000023">
    <property type="protein sequence ID" value="KAL1500274.1"/>
    <property type="molecule type" value="Genomic_DNA"/>
</dbReference>
<feature type="region of interest" description="Disordered" evidence="9">
    <location>
        <begin position="22"/>
        <end position="43"/>
    </location>
</feature>
<keyword evidence="7" id="KW-1015">Disulfide bond</keyword>
<evidence type="ECO:0000256" key="1">
    <source>
        <dbReference type="ARBA" id="ARBA00001974"/>
    </source>
</evidence>
<keyword evidence="4 8" id="KW-0274">FAD</keyword>
<keyword evidence="6" id="KW-0496">Mitochondrion</keyword>
<reference evidence="11 12" key="1">
    <citation type="journal article" date="2024" name="Science">
        <title>Giant polyketide synthase enzymes in the biosynthesis of giant marine polyether toxins.</title>
        <authorList>
            <person name="Fallon T.R."/>
            <person name="Shende V.V."/>
            <person name="Wierzbicki I.H."/>
            <person name="Pendleton A.L."/>
            <person name="Watervoot N.F."/>
            <person name="Auber R.P."/>
            <person name="Gonzalez D.J."/>
            <person name="Wisecaver J.H."/>
            <person name="Moore B.S."/>
        </authorList>
    </citation>
    <scope>NUCLEOTIDE SEQUENCE [LARGE SCALE GENOMIC DNA]</scope>
    <source>
        <strain evidence="11 12">12B1</strain>
    </source>
</reference>
<dbReference type="PANTHER" id="PTHR12645:SF0">
    <property type="entry name" value="FAD-LINKED SULFHYDRYL OXIDASE ALR"/>
    <property type="match status" value="1"/>
</dbReference>
<keyword evidence="5 8" id="KW-0560">Oxidoreductase</keyword>
<dbReference type="InterPro" id="IPR017905">
    <property type="entry name" value="ERV/ALR_sulphydryl_oxidase"/>
</dbReference>
<evidence type="ECO:0000256" key="7">
    <source>
        <dbReference type="ARBA" id="ARBA00023157"/>
    </source>
</evidence>
<evidence type="ECO:0000313" key="11">
    <source>
        <dbReference type="EMBL" id="KAL1500274.1"/>
    </source>
</evidence>
<dbReference type="FunFam" id="1.20.120.310:FF:000003">
    <property type="entry name" value="Sulfhydryl oxidase"/>
    <property type="match status" value="1"/>
</dbReference>
<dbReference type="Pfam" id="PF04777">
    <property type="entry name" value="Evr1_Alr"/>
    <property type="match status" value="1"/>
</dbReference>
<evidence type="ECO:0000256" key="4">
    <source>
        <dbReference type="ARBA" id="ARBA00022827"/>
    </source>
</evidence>
<dbReference type="EC" id="1.8.3.2" evidence="8"/>
<dbReference type="InterPro" id="IPR039799">
    <property type="entry name" value="ALR/ERV"/>
</dbReference>
<evidence type="ECO:0000256" key="8">
    <source>
        <dbReference type="RuleBase" id="RU371123"/>
    </source>
</evidence>